<dbReference type="KEGG" id="bbes:BESB_013320"/>
<organism evidence="2 3">
    <name type="scientific">Besnoitia besnoiti</name>
    <name type="common">Apicomplexan protozoan</name>
    <dbReference type="NCBI Taxonomy" id="94643"/>
    <lineage>
        <taxon>Eukaryota</taxon>
        <taxon>Sar</taxon>
        <taxon>Alveolata</taxon>
        <taxon>Apicomplexa</taxon>
        <taxon>Conoidasida</taxon>
        <taxon>Coccidia</taxon>
        <taxon>Eucoccidiorida</taxon>
        <taxon>Eimeriorina</taxon>
        <taxon>Sarcocystidae</taxon>
        <taxon>Besnoitia</taxon>
    </lineage>
</organism>
<evidence type="ECO:0000313" key="2">
    <source>
        <dbReference type="EMBL" id="PFH32720.1"/>
    </source>
</evidence>
<reference evidence="2 3" key="1">
    <citation type="submission" date="2017-09" db="EMBL/GenBank/DDBJ databases">
        <title>Genome sequencing of Besnoitia besnoiti strain Bb-Ger1.</title>
        <authorList>
            <person name="Schares G."/>
            <person name="Venepally P."/>
            <person name="Lorenzi H.A."/>
        </authorList>
    </citation>
    <scope>NUCLEOTIDE SEQUENCE [LARGE SCALE GENOMIC DNA]</scope>
    <source>
        <strain evidence="2 3">Bb-Ger1</strain>
    </source>
</reference>
<sequence>MLTESSPRPRGFPHRAAEVEAKDVTSRYPTAASSATEPGLAGADYFQKGSMIAAEQTVLGDTPESSSAADKENARPQQAPRAPLPLLQRSATSALSRPPRPRCPSSANCLSASASLKLSSAKQAPQIPTDLRSWAELTPLCTQKTSSFARALKSEPPSSSGEGGCVCRRMYRIVIQKISSCVSVPLSEQVPLSTSANARSEATSPPGRAPSWRTGEDWETDVNILSSLQSVARFHPSWLFQPRRSPQATESTAEGHQSGASLCAAFIADRAQSLRSSVARHALRTAAALFRAWSGKQRDPLPAESEEKKPFACRCECPCCGDREGGACPCCTKQTGEGRGDAATTRGAEGSEDEVLAVSSRLLPVLLNKAGAAEKRFLVMEAEDALTILAACLASSRSSTLLASTLDGLEGCVRNLRTSAPAGRFLQTLTANLLDEAAEASLSAGVQARHATGQATHVLESPRKRAIDEGGAAPRINFEPLALPGQALPLLLAFGRAQHAGARKAARAAVENCARVAFSVSFPNRGSAGVSGPDAAWRVRHLFACLRRFVEAAEEEEDRNKRARFDPAQAGEVPATPELPAPVQDSENLCLLRECIAAAVAADRGSERERRPAVEGPRVVPLHKRLELIKRQKTSAEAPNDVSVSRKSPLIEEGTPESLRDGRSPDASAVAPSEASAAKELPREAEAAGAASAASEKKGSERRANNWRS</sequence>
<name>A0A2A9MBF1_BESBE</name>
<feature type="region of interest" description="Disordered" evidence="1">
    <location>
        <begin position="56"/>
        <end position="87"/>
    </location>
</feature>
<gene>
    <name evidence="2" type="ORF">BESB_013320</name>
</gene>
<keyword evidence="3" id="KW-1185">Reference proteome</keyword>
<dbReference type="RefSeq" id="XP_029216729.1">
    <property type="nucleotide sequence ID" value="XM_029360062.1"/>
</dbReference>
<feature type="compositionally biased region" description="Low complexity" evidence="1">
    <location>
        <begin position="75"/>
        <end position="87"/>
    </location>
</feature>
<dbReference type="AlphaFoldDB" id="A0A2A9MBF1"/>
<feature type="compositionally biased region" description="Low complexity" evidence="1">
    <location>
        <begin position="665"/>
        <end position="678"/>
    </location>
</feature>
<feature type="region of interest" description="Disordered" evidence="1">
    <location>
        <begin position="193"/>
        <end position="216"/>
    </location>
</feature>
<dbReference type="Gene3D" id="1.25.10.10">
    <property type="entry name" value="Leucine-rich Repeat Variant"/>
    <property type="match status" value="1"/>
</dbReference>
<feature type="compositionally biased region" description="Basic and acidic residues" evidence="1">
    <location>
        <begin position="15"/>
        <end position="25"/>
    </location>
</feature>
<evidence type="ECO:0000256" key="1">
    <source>
        <dbReference type="SAM" id="MobiDB-lite"/>
    </source>
</evidence>
<feature type="region of interest" description="Disordered" evidence="1">
    <location>
        <begin position="630"/>
        <end position="709"/>
    </location>
</feature>
<feature type="region of interest" description="Disordered" evidence="1">
    <location>
        <begin position="1"/>
        <end position="42"/>
    </location>
</feature>
<feature type="compositionally biased region" description="Basic and acidic residues" evidence="1">
    <location>
        <begin position="695"/>
        <end position="709"/>
    </location>
</feature>
<feature type="region of interest" description="Disordered" evidence="1">
    <location>
        <begin position="556"/>
        <end position="582"/>
    </location>
</feature>
<dbReference type="Proteomes" id="UP000224006">
    <property type="component" value="Chromosome IX"/>
</dbReference>
<dbReference type="GeneID" id="40306394"/>
<proteinExistence type="predicted"/>
<dbReference type="EMBL" id="NWUJ01000010">
    <property type="protein sequence ID" value="PFH32720.1"/>
    <property type="molecule type" value="Genomic_DNA"/>
</dbReference>
<dbReference type="VEuPathDB" id="ToxoDB:BESB_013320"/>
<dbReference type="InterPro" id="IPR011989">
    <property type="entry name" value="ARM-like"/>
</dbReference>
<comment type="caution">
    <text evidence="2">The sequence shown here is derived from an EMBL/GenBank/DDBJ whole genome shotgun (WGS) entry which is preliminary data.</text>
</comment>
<feature type="compositionally biased region" description="Polar residues" evidence="1">
    <location>
        <begin position="193"/>
        <end position="203"/>
    </location>
</feature>
<accession>A0A2A9MBF1</accession>
<evidence type="ECO:0000313" key="3">
    <source>
        <dbReference type="Proteomes" id="UP000224006"/>
    </source>
</evidence>
<dbReference type="OrthoDB" id="331328at2759"/>
<feature type="compositionally biased region" description="Polar residues" evidence="1">
    <location>
        <begin position="27"/>
        <end position="36"/>
    </location>
</feature>
<protein>
    <submittedName>
        <fullName evidence="2">Uncharacterized protein</fullName>
    </submittedName>
</protein>